<dbReference type="Proteomes" id="UP000294911">
    <property type="component" value="Unassembled WGS sequence"/>
</dbReference>
<dbReference type="EMBL" id="SLXQ01000002">
    <property type="protein sequence ID" value="TCP55116.1"/>
    <property type="molecule type" value="Genomic_DNA"/>
</dbReference>
<dbReference type="PANTHER" id="PTHR10803">
    <property type="entry name" value="ARSENICAL PUMP-DRIVING ATPASE ARSENITE-TRANSLOCATING ATPASE"/>
    <property type="match status" value="1"/>
</dbReference>
<proteinExistence type="inferred from homology"/>
<feature type="domain" description="ArsA/GET3 Anion-transporting ATPase-like" evidence="2">
    <location>
        <begin position="1"/>
        <end position="261"/>
    </location>
</feature>
<dbReference type="InterPro" id="IPR027417">
    <property type="entry name" value="P-loop_NTPase"/>
</dbReference>
<protein>
    <submittedName>
        <fullName evidence="4">Arsenite efflux ATP-binding protein ArsA</fullName>
    </submittedName>
</protein>
<keyword evidence="4" id="KW-0547">Nucleotide-binding</keyword>
<dbReference type="PANTHER" id="PTHR10803:SF3">
    <property type="entry name" value="ATPASE GET3"/>
    <property type="match status" value="1"/>
</dbReference>
<evidence type="ECO:0000259" key="3">
    <source>
        <dbReference type="Pfam" id="PF17886"/>
    </source>
</evidence>
<dbReference type="Gene3D" id="3.40.50.300">
    <property type="entry name" value="P-loop containing nucleotide triphosphate hydrolases"/>
    <property type="match status" value="1"/>
</dbReference>
<evidence type="ECO:0000259" key="2">
    <source>
        <dbReference type="Pfam" id="PF02374"/>
    </source>
</evidence>
<dbReference type="InterPro" id="IPR008978">
    <property type="entry name" value="HSP20-like_chaperone"/>
</dbReference>
<name>A0A4V2SUM7_9PSEU</name>
<dbReference type="Pfam" id="PF17886">
    <property type="entry name" value="ArsA_HSP20"/>
    <property type="match status" value="1"/>
</dbReference>
<evidence type="ECO:0000313" key="5">
    <source>
        <dbReference type="Proteomes" id="UP000294911"/>
    </source>
</evidence>
<dbReference type="OrthoDB" id="9780677at2"/>
<dbReference type="InterPro" id="IPR040612">
    <property type="entry name" value="ArsA_HSP20-like"/>
</dbReference>
<organism evidence="4 5">
    <name type="scientific">Tamaricihabitans halophyticus</name>
    <dbReference type="NCBI Taxonomy" id="1262583"/>
    <lineage>
        <taxon>Bacteria</taxon>
        <taxon>Bacillati</taxon>
        <taxon>Actinomycetota</taxon>
        <taxon>Actinomycetes</taxon>
        <taxon>Pseudonocardiales</taxon>
        <taxon>Pseudonocardiaceae</taxon>
        <taxon>Tamaricihabitans</taxon>
    </lineage>
</organism>
<dbReference type="Gene3D" id="2.60.40.790">
    <property type="match status" value="1"/>
</dbReference>
<dbReference type="InterPro" id="IPR016300">
    <property type="entry name" value="ATPase_ArsA/GET3"/>
</dbReference>
<keyword evidence="5" id="KW-1185">Reference proteome</keyword>
<dbReference type="CDD" id="cd02035">
    <property type="entry name" value="ArsA"/>
    <property type="match status" value="1"/>
</dbReference>
<accession>A0A4V2SUM7</accession>
<dbReference type="Pfam" id="PF02374">
    <property type="entry name" value="ArsA_ATPase"/>
    <property type="match status" value="1"/>
</dbReference>
<dbReference type="RefSeq" id="WP_132876486.1">
    <property type="nucleotide sequence ID" value="NZ_SLXQ01000002.1"/>
</dbReference>
<dbReference type="AlphaFoldDB" id="A0A4V2SUM7"/>
<dbReference type="InterPro" id="IPR025723">
    <property type="entry name" value="ArsA/GET3_ATPase-like"/>
</dbReference>
<sequence>MRVLLFTGKGGVGKTTLAAATAAQLASQGRKTLVISTDPAHSLSDAFGVRLGAEPTEVSELDVTVHAAQLSSRGLVDESWQELRARLRAALSGFGVDELDAEELTVVPGMDELLALTEVRRLADTGSWDALIVDCGPTAETLRLLSLPEAISGYVQRMYRGTPAGGAAPAVAEAIGQLASHVAGLRDWLTDARTTTVRLVFTPERLVVSETRRTLTALALRGIQVDGVIANRLAPKVRRWRGGAANWLRIRRSEQDKVLAGLAGTGIAEPRTVAHRAAEPVGMQAILGIATELYGATDPLCGHNTFRGPLLRVEDDPSGHRLHLALPITDDTDVDLARVDDDLAVTVDGMRRLIALPALLRNRVVTGAEVDADGLTVFLSKDGARR</sequence>
<feature type="domain" description="ArsA HSP20-like" evidence="3">
    <location>
        <begin position="319"/>
        <end position="377"/>
    </location>
</feature>
<dbReference type="NCBIfam" id="TIGR00345">
    <property type="entry name" value="GET3_arsA_TRC40"/>
    <property type="match status" value="1"/>
</dbReference>
<dbReference type="GO" id="GO:0016887">
    <property type="term" value="F:ATP hydrolysis activity"/>
    <property type="evidence" value="ECO:0007669"/>
    <property type="project" value="InterPro"/>
</dbReference>
<evidence type="ECO:0000256" key="1">
    <source>
        <dbReference type="ARBA" id="ARBA00011040"/>
    </source>
</evidence>
<comment type="caution">
    <text evidence="4">The sequence shown here is derived from an EMBL/GenBank/DDBJ whole genome shotgun (WGS) entry which is preliminary data.</text>
</comment>
<gene>
    <name evidence="4" type="ORF">EV191_102328</name>
</gene>
<comment type="similarity">
    <text evidence="1">Belongs to the arsA ATPase family.</text>
</comment>
<evidence type="ECO:0000313" key="4">
    <source>
        <dbReference type="EMBL" id="TCP55116.1"/>
    </source>
</evidence>
<keyword evidence="4" id="KW-0067">ATP-binding</keyword>
<dbReference type="GO" id="GO:0005524">
    <property type="term" value="F:ATP binding"/>
    <property type="evidence" value="ECO:0007669"/>
    <property type="project" value="UniProtKB-KW"/>
</dbReference>
<dbReference type="SUPFAM" id="SSF52540">
    <property type="entry name" value="P-loop containing nucleoside triphosphate hydrolases"/>
    <property type="match status" value="1"/>
</dbReference>
<reference evidence="4 5" key="1">
    <citation type="submission" date="2019-03" db="EMBL/GenBank/DDBJ databases">
        <title>Genomic Encyclopedia of Type Strains, Phase IV (KMG-IV): sequencing the most valuable type-strain genomes for metagenomic binning, comparative biology and taxonomic classification.</title>
        <authorList>
            <person name="Goeker M."/>
        </authorList>
    </citation>
    <scope>NUCLEOTIDE SEQUENCE [LARGE SCALE GENOMIC DNA]</scope>
    <source>
        <strain evidence="4 5">DSM 45765</strain>
    </source>
</reference>